<feature type="signal peptide" evidence="10">
    <location>
        <begin position="1"/>
        <end position="28"/>
    </location>
</feature>
<dbReference type="Gene3D" id="3.40.710.10">
    <property type="entry name" value="DD-peptidase/beta-lactamase superfamily"/>
    <property type="match status" value="1"/>
</dbReference>
<evidence type="ECO:0000313" key="13">
    <source>
        <dbReference type="EMBL" id="TWI59836.1"/>
    </source>
</evidence>
<evidence type="ECO:0000256" key="8">
    <source>
        <dbReference type="PIRSR" id="PIRSR618044-2"/>
    </source>
</evidence>
<keyword evidence="13" id="KW-0121">Carboxypeptidase</keyword>
<accession>A0A562QUM8</accession>
<keyword evidence="6" id="KW-0961">Cell wall biogenesis/degradation</keyword>
<feature type="chain" id="PRO_5022102984" evidence="10">
    <location>
        <begin position="29"/>
        <end position="549"/>
    </location>
</feature>
<dbReference type="InterPro" id="IPR012854">
    <property type="entry name" value="Cu_amine_oxidase-like_N"/>
</dbReference>
<protein>
    <submittedName>
        <fullName evidence="13">D-alanyl-D-alanine carboxypeptidase</fullName>
    </submittedName>
</protein>
<dbReference type="GO" id="GO:0006508">
    <property type="term" value="P:proteolysis"/>
    <property type="evidence" value="ECO:0007669"/>
    <property type="project" value="InterPro"/>
</dbReference>
<dbReference type="PANTHER" id="PTHR21581:SF33">
    <property type="entry name" value="D-ALANYL-D-ALANINE CARBOXYPEPTIDASE DACB"/>
    <property type="match status" value="1"/>
</dbReference>
<dbReference type="EMBL" id="VLKZ01000001">
    <property type="protein sequence ID" value="TWI59836.1"/>
    <property type="molecule type" value="Genomic_DNA"/>
</dbReference>
<feature type="binding site" evidence="8">
    <location>
        <position position="324"/>
    </location>
    <ligand>
        <name>substrate</name>
    </ligand>
</feature>
<keyword evidence="3" id="KW-0378">Hydrolase</keyword>
<dbReference type="InterPro" id="IPR036582">
    <property type="entry name" value="Mao_N_sf"/>
</dbReference>
<evidence type="ECO:0000256" key="1">
    <source>
        <dbReference type="ARBA" id="ARBA00007164"/>
    </source>
</evidence>
<sequence length="549" mass="60308">MFRCKQVFMLALISLLILVPFRSSTAEAAIPSTPSQIQAYEDSYFYSYNGIESIGSSPLITYKQQSYLTIDDAASILGLSIDKSSGDIRFSGSPTLNTQQVVAGFLPKDPTKASDQFRINPAIGAQGAVVLEDDNPTPIFSKNQNQHLFPSSTQKIMTALLAIENGNLSDMVTVGPGAATVPFDSSKAGVLPGDRMTLEQLLYALMLPSGNDAAVAIAEHIAGSHQAFVKMMNVRARELGATRTHFENAHGYHHPRQVTTPADLALIAKEAAKHPIFKKVAGAPSYFASFNDRNGRQKSKMWRNTNALVRPDSTYFTSSVSAGKTGYTSASRHNLVSFASSNGHDYVVVLLRGERNQRYIDTRNLLHAAYSKRAQINRDDKTRMNVSPFNGRLFVNDRDMTEQVELFTRNGQEYVSIDFLSVVSPAISSVKASTNQQIKAALNGDLLSFDQVEPTIRNGRMLVPVRSFFERAGLHMHWDASTKTIEGRSADMVIRMQLDSRHASVNGQAVLLDVPATVESGRTLVPLRFISEVTGSQVDWGRGKTLFIY</sequence>
<dbReference type="AlphaFoldDB" id="A0A562QUM8"/>
<evidence type="ECO:0000256" key="9">
    <source>
        <dbReference type="RuleBase" id="RU004016"/>
    </source>
</evidence>
<evidence type="ECO:0000256" key="10">
    <source>
        <dbReference type="SAM" id="SignalP"/>
    </source>
</evidence>
<dbReference type="GO" id="GO:0008360">
    <property type="term" value="P:regulation of cell shape"/>
    <property type="evidence" value="ECO:0007669"/>
    <property type="project" value="UniProtKB-KW"/>
</dbReference>
<name>A0A562QUM8_9BACI</name>
<dbReference type="Pfam" id="PF00768">
    <property type="entry name" value="Peptidase_S11"/>
    <property type="match status" value="1"/>
</dbReference>
<dbReference type="GO" id="GO:0071555">
    <property type="term" value="P:cell wall organization"/>
    <property type="evidence" value="ECO:0007669"/>
    <property type="project" value="UniProtKB-KW"/>
</dbReference>
<dbReference type="SUPFAM" id="SSF56601">
    <property type="entry name" value="beta-lactamase/transpeptidase-like"/>
    <property type="match status" value="1"/>
</dbReference>
<dbReference type="GO" id="GO:0009252">
    <property type="term" value="P:peptidoglycan biosynthetic process"/>
    <property type="evidence" value="ECO:0007669"/>
    <property type="project" value="UniProtKB-KW"/>
</dbReference>
<keyword evidence="4" id="KW-0133">Cell shape</keyword>
<feature type="domain" description="Peptidase S11 D-alanyl-D-alanine carboxypeptidase A N-terminal" evidence="11">
    <location>
        <begin position="120"/>
        <end position="351"/>
    </location>
</feature>
<evidence type="ECO:0000256" key="6">
    <source>
        <dbReference type="ARBA" id="ARBA00023316"/>
    </source>
</evidence>
<evidence type="ECO:0000259" key="11">
    <source>
        <dbReference type="Pfam" id="PF00768"/>
    </source>
</evidence>
<keyword evidence="14" id="KW-1185">Reference proteome</keyword>
<keyword evidence="2 10" id="KW-0732">Signal</keyword>
<feature type="active site" description="Acyl-ester intermediate" evidence="7">
    <location>
        <position position="152"/>
    </location>
</feature>
<feature type="domain" description="Copper amine oxidase-like N-terminal" evidence="12">
    <location>
        <begin position="442"/>
        <end position="544"/>
    </location>
</feature>
<evidence type="ECO:0000313" key="14">
    <source>
        <dbReference type="Proteomes" id="UP000315711"/>
    </source>
</evidence>
<keyword evidence="5" id="KW-0573">Peptidoglycan synthesis</keyword>
<dbReference type="Proteomes" id="UP000315711">
    <property type="component" value="Unassembled WGS sequence"/>
</dbReference>
<evidence type="ECO:0000256" key="7">
    <source>
        <dbReference type="PIRSR" id="PIRSR618044-1"/>
    </source>
</evidence>
<reference evidence="13 14" key="1">
    <citation type="journal article" date="2015" name="Stand. Genomic Sci.">
        <title>Genomic Encyclopedia of Bacterial and Archaeal Type Strains, Phase III: the genomes of soil and plant-associated and newly described type strains.</title>
        <authorList>
            <person name="Whitman W.B."/>
            <person name="Woyke T."/>
            <person name="Klenk H.P."/>
            <person name="Zhou Y."/>
            <person name="Lilburn T.G."/>
            <person name="Beck B.J."/>
            <person name="De Vos P."/>
            <person name="Vandamme P."/>
            <person name="Eisen J.A."/>
            <person name="Garrity G."/>
            <person name="Hugenholtz P."/>
            <person name="Kyrpides N.C."/>
        </authorList>
    </citation>
    <scope>NUCLEOTIDE SEQUENCE [LARGE SCALE GENOMIC DNA]</scope>
    <source>
        <strain evidence="13 14">CGMCC 1.10116</strain>
    </source>
</reference>
<organism evidence="13 14">
    <name type="scientific">Halalkalibacter nanhaiisediminis</name>
    <dbReference type="NCBI Taxonomy" id="688079"/>
    <lineage>
        <taxon>Bacteria</taxon>
        <taxon>Bacillati</taxon>
        <taxon>Bacillota</taxon>
        <taxon>Bacilli</taxon>
        <taxon>Bacillales</taxon>
        <taxon>Bacillaceae</taxon>
        <taxon>Halalkalibacter</taxon>
    </lineage>
</organism>
<feature type="active site" description="Proton acceptor" evidence="7">
    <location>
        <position position="155"/>
    </location>
</feature>
<dbReference type="InterPro" id="IPR018044">
    <property type="entry name" value="Peptidase_S11"/>
</dbReference>
<feature type="active site" evidence="7">
    <location>
        <position position="209"/>
    </location>
</feature>
<evidence type="ECO:0000256" key="5">
    <source>
        <dbReference type="ARBA" id="ARBA00022984"/>
    </source>
</evidence>
<dbReference type="InterPro" id="IPR012338">
    <property type="entry name" value="Beta-lactam/transpept-like"/>
</dbReference>
<dbReference type="Pfam" id="PF07833">
    <property type="entry name" value="Cu_amine_oxidN1"/>
    <property type="match status" value="1"/>
</dbReference>
<comment type="similarity">
    <text evidence="1 9">Belongs to the peptidase S11 family.</text>
</comment>
<comment type="caution">
    <text evidence="13">The sequence shown here is derived from an EMBL/GenBank/DDBJ whole genome shotgun (WGS) entry which is preliminary data.</text>
</comment>
<dbReference type="RefSeq" id="WP_144448663.1">
    <property type="nucleotide sequence ID" value="NZ_VLKZ01000001.1"/>
</dbReference>
<keyword evidence="13" id="KW-0645">Protease</keyword>
<proteinExistence type="inferred from homology"/>
<evidence type="ECO:0000259" key="12">
    <source>
        <dbReference type="Pfam" id="PF07833"/>
    </source>
</evidence>
<evidence type="ECO:0000256" key="3">
    <source>
        <dbReference type="ARBA" id="ARBA00022801"/>
    </source>
</evidence>
<gene>
    <name evidence="13" type="ORF">IQ10_00258</name>
</gene>
<dbReference type="PANTHER" id="PTHR21581">
    <property type="entry name" value="D-ALANYL-D-ALANINE CARBOXYPEPTIDASE"/>
    <property type="match status" value="1"/>
</dbReference>
<evidence type="ECO:0000256" key="4">
    <source>
        <dbReference type="ARBA" id="ARBA00022960"/>
    </source>
</evidence>
<dbReference type="InterPro" id="IPR001967">
    <property type="entry name" value="Peptidase_S11_N"/>
</dbReference>
<dbReference type="OrthoDB" id="9791132at2"/>
<dbReference type="SUPFAM" id="SSF55383">
    <property type="entry name" value="Copper amine oxidase, domain N"/>
    <property type="match status" value="1"/>
</dbReference>
<dbReference type="PRINTS" id="PR00725">
    <property type="entry name" value="DADACBPTASE1"/>
</dbReference>
<evidence type="ECO:0000256" key="2">
    <source>
        <dbReference type="ARBA" id="ARBA00022729"/>
    </source>
</evidence>
<dbReference type="GO" id="GO:0009002">
    <property type="term" value="F:serine-type D-Ala-D-Ala carboxypeptidase activity"/>
    <property type="evidence" value="ECO:0007669"/>
    <property type="project" value="InterPro"/>
</dbReference>
<dbReference type="Gene3D" id="3.30.457.10">
    <property type="entry name" value="Copper amine oxidase-like, N-terminal domain"/>
    <property type="match status" value="1"/>
</dbReference>